<gene>
    <name evidence="1" type="ORF">FA95DRAFT_1034289</name>
</gene>
<protein>
    <submittedName>
        <fullName evidence="1">Uncharacterized protein</fullName>
    </submittedName>
</protein>
<evidence type="ECO:0000313" key="2">
    <source>
        <dbReference type="Proteomes" id="UP000814033"/>
    </source>
</evidence>
<organism evidence="1 2">
    <name type="scientific">Auriscalpium vulgare</name>
    <dbReference type="NCBI Taxonomy" id="40419"/>
    <lineage>
        <taxon>Eukaryota</taxon>
        <taxon>Fungi</taxon>
        <taxon>Dikarya</taxon>
        <taxon>Basidiomycota</taxon>
        <taxon>Agaricomycotina</taxon>
        <taxon>Agaricomycetes</taxon>
        <taxon>Russulales</taxon>
        <taxon>Auriscalpiaceae</taxon>
        <taxon>Auriscalpium</taxon>
    </lineage>
</organism>
<evidence type="ECO:0000313" key="1">
    <source>
        <dbReference type="EMBL" id="KAI0048548.1"/>
    </source>
</evidence>
<dbReference type="Proteomes" id="UP000814033">
    <property type="component" value="Unassembled WGS sequence"/>
</dbReference>
<keyword evidence="2" id="KW-1185">Reference proteome</keyword>
<comment type="caution">
    <text evidence="1">The sequence shown here is derived from an EMBL/GenBank/DDBJ whole genome shotgun (WGS) entry which is preliminary data.</text>
</comment>
<accession>A0ACB8RYD8</accession>
<reference evidence="1" key="1">
    <citation type="submission" date="2021-02" db="EMBL/GenBank/DDBJ databases">
        <authorList>
            <consortium name="DOE Joint Genome Institute"/>
            <person name="Ahrendt S."/>
            <person name="Looney B.P."/>
            <person name="Miyauchi S."/>
            <person name="Morin E."/>
            <person name="Drula E."/>
            <person name="Courty P.E."/>
            <person name="Chicoki N."/>
            <person name="Fauchery L."/>
            <person name="Kohler A."/>
            <person name="Kuo A."/>
            <person name="Labutti K."/>
            <person name="Pangilinan J."/>
            <person name="Lipzen A."/>
            <person name="Riley R."/>
            <person name="Andreopoulos W."/>
            <person name="He G."/>
            <person name="Johnson J."/>
            <person name="Barry K.W."/>
            <person name="Grigoriev I.V."/>
            <person name="Nagy L."/>
            <person name="Hibbett D."/>
            <person name="Henrissat B."/>
            <person name="Matheny P.B."/>
            <person name="Labbe J."/>
            <person name="Martin F."/>
        </authorList>
    </citation>
    <scope>NUCLEOTIDE SEQUENCE</scope>
    <source>
        <strain evidence="1">FP105234-sp</strain>
    </source>
</reference>
<proteinExistence type="predicted"/>
<name>A0ACB8RYD8_9AGAM</name>
<sequence>MGKSRKRPRVEARPTAPTTVSVDDPDRIDGFDLYQDEVDITVTTLTYLAQHPEALKSKALKGLRTALYDVHRVHSAASGAGTSLTSRISSALIDGRFVDCLVHLAELRIRNQKPKLGALQRWVRECDAASIGKAQGEIVWDVLEAILRTTTDTPPTPPSSSSSSSPRPAVSSGGSVSPVMPHEPWLGGTLDGARIWQQVEAGTLVTPSEKSRVLDTFKPLQVTPGLQRRPPNMFPATIYFSPSASIPLATRLANKVERLEVPNVPGAFMLTNVLGVNECVELIKMAEGVGMVADQPIAGSAAGMVSILAHNVIWLADTTFIDTFYARMVPLLNPRVAGGAVRGINARFRIYRYRPGSIYRPHIDGAWPKSALGTSPTGTPTYIYDSDPTLYSRYTLLIYLNDDFSGGCTTYFTPSTSGTGLDAWPVRPVAGAALVFPHGATEGSLLHEGSPVTDGAKYVIRTEVLYEVERGERGVEVE</sequence>
<dbReference type="EMBL" id="MU275885">
    <property type="protein sequence ID" value="KAI0048548.1"/>
    <property type="molecule type" value="Genomic_DNA"/>
</dbReference>
<reference evidence="1" key="2">
    <citation type="journal article" date="2022" name="New Phytol.">
        <title>Evolutionary transition to the ectomycorrhizal habit in the genomes of a hyperdiverse lineage of mushroom-forming fungi.</title>
        <authorList>
            <person name="Looney B."/>
            <person name="Miyauchi S."/>
            <person name="Morin E."/>
            <person name="Drula E."/>
            <person name="Courty P.E."/>
            <person name="Kohler A."/>
            <person name="Kuo A."/>
            <person name="LaButti K."/>
            <person name="Pangilinan J."/>
            <person name="Lipzen A."/>
            <person name="Riley R."/>
            <person name="Andreopoulos W."/>
            <person name="He G."/>
            <person name="Johnson J."/>
            <person name="Nolan M."/>
            <person name="Tritt A."/>
            <person name="Barry K.W."/>
            <person name="Grigoriev I.V."/>
            <person name="Nagy L.G."/>
            <person name="Hibbett D."/>
            <person name="Henrissat B."/>
            <person name="Matheny P.B."/>
            <person name="Labbe J."/>
            <person name="Martin F.M."/>
        </authorList>
    </citation>
    <scope>NUCLEOTIDE SEQUENCE</scope>
    <source>
        <strain evidence="1">FP105234-sp</strain>
    </source>
</reference>